<name>A0ABS7J315_9SPHN</name>
<evidence type="ECO:0000313" key="1">
    <source>
        <dbReference type="EMBL" id="MBX7459162.1"/>
    </source>
</evidence>
<gene>
    <name evidence="1" type="ORF">K3152_12965</name>
</gene>
<comment type="caution">
    <text evidence="1">The sequence shown here is derived from an EMBL/GenBank/DDBJ whole genome shotgun (WGS) entry which is preliminary data.</text>
</comment>
<proteinExistence type="predicted"/>
<dbReference type="RefSeq" id="WP_221574557.1">
    <property type="nucleotide sequence ID" value="NZ_JAIGNK010000004.1"/>
</dbReference>
<protein>
    <submittedName>
        <fullName evidence="1">Uncharacterized protein</fullName>
    </submittedName>
</protein>
<organism evidence="1 2">
    <name type="scientific">Qipengyuania polymorpha</name>
    <dbReference type="NCBI Taxonomy" id="2867234"/>
    <lineage>
        <taxon>Bacteria</taxon>
        <taxon>Pseudomonadati</taxon>
        <taxon>Pseudomonadota</taxon>
        <taxon>Alphaproteobacteria</taxon>
        <taxon>Sphingomonadales</taxon>
        <taxon>Erythrobacteraceae</taxon>
        <taxon>Qipengyuania</taxon>
    </lineage>
</organism>
<sequence>MVTIKELFIRMVDRSPDKRDCELIDKLAITLPDELKNDIGMKAELVLRAAHIRQLEEVMNEAANVVRRKVEIDGEKWAMDAANRVWRRVEAQLPPSASTKVFWTLIAITFWSALLGAVFHNMGWNSSEETYETASESLQALTETEFAFCVVYAAQHASQIRSGKGPGDAAKALRASTRNCAAEYDQRRVALQQ</sequence>
<evidence type="ECO:0000313" key="2">
    <source>
        <dbReference type="Proteomes" id="UP000783253"/>
    </source>
</evidence>
<reference evidence="1 2" key="1">
    <citation type="submission" date="2021-08" db="EMBL/GenBank/DDBJ databases">
        <title>Comparative Genomics Analysis of the Genus Qipengyuania Reveals Extensive Genetic Diversity and Metabolic Versatility, Including the Description of Fifteen Novel Species.</title>
        <authorList>
            <person name="Liu Y."/>
        </authorList>
    </citation>
    <scope>NUCLEOTIDE SEQUENCE [LARGE SCALE GENOMIC DNA]</scope>
    <source>
        <strain evidence="1 2">1NDH17</strain>
    </source>
</reference>
<accession>A0ABS7J315</accession>
<dbReference type="Proteomes" id="UP000783253">
    <property type="component" value="Unassembled WGS sequence"/>
</dbReference>
<keyword evidence="2" id="KW-1185">Reference proteome</keyword>
<dbReference type="EMBL" id="JAIGNK010000004">
    <property type="protein sequence ID" value="MBX7459162.1"/>
    <property type="molecule type" value="Genomic_DNA"/>
</dbReference>